<sequence length="257" mass="29032">MNTPTPARWPPPDILRLRDAGALFAVSHSGGKDSQAMLLRLRTVIPDQLIVVFHAHLGRVEWPGTIEHIRATIGGLPLVVATARRDLLTMTRERGRWPSPAQRQCTSDLKRGPIEREVRRWLRDRREHGGRVVSCIGLRADESPRRAHAPELARNASGSRAGRDWRTWLPIHRLSAQAVFLTIRSAGQRPHWVYEAGLSRCSCSFCFMASRADLKSAARLRPDLLAEYDAVERETGQTLVMPRRGRSPERLIDLVQD</sequence>
<dbReference type="SUPFAM" id="SSF52402">
    <property type="entry name" value="Adenine nucleotide alpha hydrolases-like"/>
    <property type="match status" value="1"/>
</dbReference>
<dbReference type="STRING" id="89524.SAMN05444370_11560"/>
<gene>
    <name evidence="2" type="ORF">SAMN05444370_11560</name>
</gene>
<organism evidence="2 3">
    <name type="scientific">Rubrimonas cliftonensis</name>
    <dbReference type="NCBI Taxonomy" id="89524"/>
    <lineage>
        <taxon>Bacteria</taxon>
        <taxon>Pseudomonadati</taxon>
        <taxon>Pseudomonadota</taxon>
        <taxon>Alphaproteobacteria</taxon>
        <taxon>Rhodobacterales</taxon>
        <taxon>Paracoccaceae</taxon>
        <taxon>Rubrimonas</taxon>
    </lineage>
</organism>
<keyword evidence="3" id="KW-1185">Reference proteome</keyword>
<evidence type="ECO:0000259" key="1">
    <source>
        <dbReference type="Pfam" id="PF01507"/>
    </source>
</evidence>
<dbReference type="EMBL" id="FNQM01000015">
    <property type="protein sequence ID" value="SEA87605.1"/>
    <property type="molecule type" value="Genomic_DNA"/>
</dbReference>
<dbReference type="Pfam" id="PF01507">
    <property type="entry name" value="PAPS_reduct"/>
    <property type="match status" value="1"/>
</dbReference>
<reference evidence="2 3" key="1">
    <citation type="submission" date="2016-10" db="EMBL/GenBank/DDBJ databases">
        <authorList>
            <person name="de Groot N.N."/>
        </authorList>
    </citation>
    <scope>NUCLEOTIDE SEQUENCE [LARGE SCALE GENOMIC DNA]</scope>
    <source>
        <strain evidence="2 3">DSM 15345</strain>
    </source>
</reference>
<dbReference type="OrthoDB" id="7574889at2"/>
<evidence type="ECO:0000313" key="3">
    <source>
        <dbReference type="Proteomes" id="UP000198703"/>
    </source>
</evidence>
<dbReference type="InterPro" id="IPR002500">
    <property type="entry name" value="PAPS_reduct_dom"/>
</dbReference>
<dbReference type="AlphaFoldDB" id="A0A1H4ERB5"/>
<dbReference type="Gene3D" id="3.40.50.620">
    <property type="entry name" value="HUPs"/>
    <property type="match status" value="1"/>
</dbReference>
<dbReference type="Proteomes" id="UP000198703">
    <property type="component" value="Unassembled WGS sequence"/>
</dbReference>
<dbReference type="RefSeq" id="WP_093255445.1">
    <property type="nucleotide sequence ID" value="NZ_FNQM01000015.1"/>
</dbReference>
<proteinExistence type="predicted"/>
<evidence type="ECO:0000313" key="2">
    <source>
        <dbReference type="EMBL" id="SEA87605.1"/>
    </source>
</evidence>
<feature type="domain" description="Phosphoadenosine phosphosulphate reductase" evidence="1">
    <location>
        <begin position="25"/>
        <end position="206"/>
    </location>
</feature>
<dbReference type="GO" id="GO:0016740">
    <property type="term" value="F:transferase activity"/>
    <property type="evidence" value="ECO:0007669"/>
    <property type="project" value="UniProtKB-KW"/>
</dbReference>
<accession>A0A1H4ERB5</accession>
<dbReference type="InterPro" id="IPR014729">
    <property type="entry name" value="Rossmann-like_a/b/a_fold"/>
</dbReference>
<keyword evidence="2" id="KW-0808">Transferase</keyword>
<name>A0A1H4ERB5_9RHOB</name>
<protein>
    <submittedName>
        <fullName evidence="2">3'-phosphoadenosine 5'-phosphosulfate sulfotransferase (PAPS reductase)/FAD synthetase</fullName>
    </submittedName>
</protein>